<dbReference type="GO" id="GO:0016757">
    <property type="term" value="F:glycosyltransferase activity"/>
    <property type="evidence" value="ECO:0007669"/>
    <property type="project" value="InterPro"/>
</dbReference>
<dbReference type="PANTHER" id="PTHR12526:SF637">
    <property type="entry name" value="GLYCOSYLTRANSFERASE EPSF-RELATED"/>
    <property type="match status" value="1"/>
</dbReference>
<dbReference type="InterPro" id="IPR001296">
    <property type="entry name" value="Glyco_trans_1"/>
</dbReference>
<dbReference type="Pfam" id="PF00534">
    <property type="entry name" value="Glycos_transf_1"/>
    <property type="match status" value="1"/>
</dbReference>
<dbReference type="InterPro" id="IPR028098">
    <property type="entry name" value="Glyco_trans_4-like_N"/>
</dbReference>
<dbReference type="AlphaFoldDB" id="A0A1H0YHR4"/>
<accession>A0A1H0YHR4</accession>
<evidence type="ECO:0000313" key="3">
    <source>
        <dbReference type="EMBL" id="SDQ14491.1"/>
    </source>
</evidence>
<name>A0A1H0YHR4_9LACT</name>
<sequence>MKQPLRVLHFQGRMGKGGAETFMMNAYRNIDRSKFQFDFLIYNDFVDVKPYNVEIHELGGHIYAVPNPKKNIVGYIKGVNALLKEKHFDIVHNEVFFGGGLNLLLAKRAGIKKRIIHSHATKDGKKSNLFLTIARKLFDHLMKVNATDYLACSTEAGVGLYGENQPFIFVPNGIDIDMYRNVPLKKEIIRESLNIPKEAFVVGNIGRFEEQKNHFFLIDIFEEIVQKNSNSFLILIGEGSLRNKIEKMVLSKKLQKKVLFLGIRDDIPTLLKAMDVFAMPSLYEGLPISAVEAQAANIKLILSTEVSSETKLSKNVHFIKLEESAEKWAEIILEKPYGNEPLPELSQYDMKHTAMLLDEIYSK</sequence>
<dbReference type="SUPFAM" id="SSF53756">
    <property type="entry name" value="UDP-Glycosyltransferase/glycogen phosphorylase"/>
    <property type="match status" value="1"/>
</dbReference>
<gene>
    <name evidence="3" type="ORF">SAMN04487752_0947</name>
</gene>
<protein>
    <submittedName>
        <fullName evidence="3">Glycosyltransferase involved in cell wall bisynthesis</fullName>
    </submittedName>
</protein>
<dbReference type="Gene3D" id="3.40.50.2000">
    <property type="entry name" value="Glycogen Phosphorylase B"/>
    <property type="match status" value="2"/>
</dbReference>
<dbReference type="PANTHER" id="PTHR12526">
    <property type="entry name" value="GLYCOSYLTRANSFERASE"/>
    <property type="match status" value="1"/>
</dbReference>
<dbReference type="EMBL" id="FNJW01000008">
    <property type="protein sequence ID" value="SDQ14491.1"/>
    <property type="molecule type" value="Genomic_DNA"/>
</dbReference>
<feature type="domain" description="Glycosyltransferase subfamily 4-like N-terminal" evidence="2">
    <location>
        <begin position="17"/>
        <end position="177"/>
    </location>
</feature>
<dbReference type="Proteomes" id="UP000199481">
    <property type="component" value="Unassembled WGS sequence"/>
</dbReference>
<dbReference type="RefSeq" id="WP_176944151.1">
    <property type="nucleotide sequence ID" value="NZ_FNJW01000008.1"/>
</dbReference>
<feature type="domain" description="Glycosyl transferase family 1" evidence="1">
    <location>
        <begin position="186"/>
        <end position="331"/>
    </location>
</feature>
<dbReference type="CDD" id="cd03812">
    <property type="entry name" value="GT4_CapH-like"/>
    <property type="match status" value="1"/>
</dbReference>
<evidence type="ECO:0000259" key="2">
    <source>
        <dbReference type="Pfam" id="PF13439"/>
    </source>
</evidence>
<keyword evidence="4" id="KW-1185">Reference proteome</keyword>
<organism evidence="3 4">
    <name type="scientific">Carnobacterium viridans</name>
    <dbReference type="NCBI Taxonomy" id="174587"/>
    <lineage>
        <taxon>Bacteria</taxon>
        <taxon>Bacillati</taxon>
        <taxon>Bacillota</taxon>
        <taxon>Bacilli</taxon>
        <taxon>Lactobacillales</taxon>
        <taxon>Carnobacteriaceae</taxon>
        <taxon>Carnobacterium</taxon>
    </lineage>
</organism>
<reference evidence="4" key="1">
    <citation type="submission" date="2016-10" db="EMBL/GenBank/DDBJ databases">
        <authorList>
            <person name="Varghese N."/>
            <person name="Submissions S."/>
        </authorList>
    </citation>
    <scope>NUCLEOTIDE SEQUENCE [LARGE SCALE GENOMIC DNA]</scope>
    <source>
        <strain evidence="4">MPL-11</strain>
    </source>
</reference>
<proteinExistence type="predicted"/>
<evidence type="ECO:0000259" key="1">
    <source>
        <dbReference type="Pfam" id="PF00534"/>
    </source>
</evidence>
<dbReference type="Pfam" id="PF13439">
    <property type="entry name" value="Glyco_transf_4"/>
    <property type="match status" value="1"/>
</dbReference>
<evidence type="ECO:0000313" key="4">
    <source>
        <dbReference type="Proteomes" id="UP000199481"/>
    </source>
</evidence>
<keyword evidence="3" id="KW-0808">Transferase</keyword>